<dbReference type="GO" id="GO:0160148">
    <property type="term" value="F:tRNA pseudouridine(55) synthase activity"/>
    <property type="evidence" value="ECO:0007669"/>
    <property type="project" value="UniProtKB-EC"/>
</dbReference>
<evidence type="ECO:0000256" key="1">
    <source>
        <dbReference type="ARBA" id="ARBA00000385"/>
    </source>
</evidence>
<dbReference type="InterPro" id="IPR014780">
    <property type="entry name" value="tRNA_psdUridine_synth_TruB"/>
</dbReference>
<sequence>MSQQKRVKRAISGWLILNKPYDMTSTQAVGKIKWLFEAKKAGHAGTLDPLATGILPIALGEATKTVPFVQDGTKIYEFDMAWGSATTTDDVEGEVIETSDHRPTEAELIDILPCFTGIITQIPPAFSAIKIKGERAYDLARAGEKPDMPPREIEIESLEVLAHGNEFSTLRVTCQKGTYVRALARDIAQKLGSVAHVSRLHRAAVGPFTEDDAISIDVLEACEDIQSRDEALRPIGDALGHLDEVSLDQKQAQAVRMGNPALLLGRHAPISLDLAYATHRGDVLALGRVEKGQFKPSRVILPDSPVRN</sequence>
<dbReference type="CDD" id="cd02573">
    <property type="entry name" value="PseudoU_synth_EcTruB"/>
    <property type="match status" value="1"/>
</dbReference>
<keyword evidence="9" id="KW-1185">Reference proteome</keyword>
<dbReference type="InterPro" id="IPR020103">
    <property type="entry name" value="PsdUridine_synth_cat_dom_sf"/>
</dbReference>
<protein>
    <recommendedName>
        <fullName evidence="5">tRNA pseudouridine synthase B</fullName>
        <ecNumber evidence="5">5.4.99.25</ecNumber>
    </recommendedName>
    <alternativeName>
        <fullName evidence="5">tRNA pseudouridine(55) synthase</fullName>
        <shortName evidence="5">Psi55 synthase</shortName>
    </alternativeName>
    <alternativeName>
        <fullName evidence="5">tRNA pseudouridylate synthase</fullName>
    </alternativeName>
    <alternativeName>
        <fullName evidence="5">tRNA-uridine isomerase</fullName>
    </alternativeName>
</protein>
<evidence type="ECO:0000256" key="2">
    <source>
        <dbReference type="ARBA" id="ARBA00005642"/>
    </source>
</evidence>
<evidence type="ECO:0000313" key="8">
    <source>
        <dbReference type="EMBL" id="MCF4097011.1"/>
    </source>
</evidence>
<dbReference type="Proteomes" id="UP001201217">
    <property type="component" value="Unassembled WGS sequence"/>
</dbReference>
<gene>
    <name evidence="5 8" type="primary">truB</name>
    <name evidence="8" type="ORF">L1I42_00745</name>
</gene>
<accession>A0ABS9E2B3</accession>
<evidence type="ECO:0000256" key="3">
    <source>
        <dbReference type="ARBA" id="ARBA00022694"/>
    </source>
</evidence>
<name>A0ABS9E2B3_9HYPH</name>
<keyword evidence="3 5" id="KW-0819">tRNA processing</keyword>
<reference evidence="8 9" key="1">
    <citation type="submission" date="2022-01" db="EMBL/GenBank/DDBJ databases">
        <title>Maritalea mediterranea sp. nov., isolated from marine plastic residues from the Malva-rosa beach (Valencia, Spain).</title>
        <authorList>
            <person name="Vidal-Verdu A."/>
            <person name="Molina-Menor E."/>
            <person name="Pascual J."/>
            <person name="Pereto J."/>
            <person name="Porcar M."/>
        </authorList>
    </citation>
    <scope>NUCLEOTIDE SEQUENCE [LARGE SCALE GENOMIC DNA]</scope>
    <source>
        <strain evidence="8 9">P4.10X</strain>
    </source>
</reference>
<dbReference type="HAMAP" id="MF_01080">
    <property type="entry name" value="TruB_bact"/>
    <property type="match status" value="1"/>
</dbReference>
<comment type="caution">
    <text evidence="8">The sequence shown here is derived from an EMBL/GenBank/DDBJ whole genome shotgun (WGS) entry which is preliminary data.</text>
</comment>
<dbReference type="Pfam" id="PF01509">
    <property type="entry name" value="TruB_N"/>
    <property type="match status" value="1"/>
</dbReference>
<evidence type="ECO:0000256" key="5">
    <source>
        <dbReference type="HAMAP-Rule" id="MF_01080"/>
    </source>
</evidence>
<feature type="domain" description="tRNA pseudouridylate synthase B C-terminal" evidence="7">
    <location>
        <begin position="181"/>
        <end position="234"/>
    </location>
</feature>
<feature type="active site" description="Nucleophile" evidence="5">
    <location>
        <position position="48"/>
    </location>
</feature>
<dbReference type="Gene3D" id="3.30.2350.10">
    <property type="entry name" value="Pseudouridine synthase"/>
    <property type="match status" value="1"/>
</dbReference>
<dbReference type="InterPro" id="IPR032819">
    <property type="entry name" value="TruB_C"/>
</dbReference>
<dbReference type="SUPFAM" id="SSF55120">
    <property type="entry name" value="Pseudouridine synthase"/>
    <property type="match status" value="1"/>
</dbReference>
<feature type="domain" description="Pseudouridine synthase II N-terminal" evidence="6">
    <location>
        <begin position="33"/>
        <end position="180"/>
    </location>
</feature>
<evidence type="ECO:0000259" key="7">
    <source>
        <dbReference type="Pfam" id="PF16198"/>
    </source>
</evidence>
<dbReference type="Pfam" id="PF16198">
    <property type="entry name" value="TruB_C_2"/>
    <property type="match status" value="1"/>
</dbReference>
<proteinExistence type="inferred from homology"/>
<evidence type="ECO:0000256" key="4">
    <source>
        <dbReference type="ARBA" id="ARBA00023235"/>
    </source>
</evidence>
<organism evidence="8 9">
    <name type="scientific">Maritalea mediterranea</name>
    <dbReference type="NCBI Taxonomy" id="2909667"/>
    <lineage>
        <taxon>Bacteria</taxon>
        <taxon>Pseudomonadati</taxon>
        <taxon>Pseudomonadota</taxon>
        <taxon>Alphaproteobacteria</taxon>
        <taxon>Hyphomicrobiales</taxon>
        <taxon>Devosiaceae</taxon>
        <taxon>Maritalea</taxon>
    </lineage>
</organism>
<keyword evidence="4 5" id="KW-0413">Isomerase</keyword>
<comment type="similarity">
    <text evidence="2 5">Belongs to the pseudouridine synthase TruB family. Type 1 subfamily.</text>
</comment>
<dbReference type="EC" id="5.4.99.25" evidence="5"/>
<dbReference type="PANTHER" id="PTHR13767">
    <property type="entry name" value="TRNA-PSEUDOURIDINE SYNTHASE"/>
    <property type="match status" value="1"/>
</dbReference>
<comment type="function">
    <text evidence="5">Responsible for synthesis of pseudouridine from uracil-55 in the psi GC loop of transfer RNAs.</text>
</comment>
<evidence type="ECO:0000259" key="6">
    <source>
        <dbReference type="Pfam" id="PF01509"/>
    </source>
</evidence>
<comment type="catalytic activity">
    <reaction evidence="1 5">
        <text>uridine(55) in tRNA = pseudouridine(55) in tRNA</text>
        <dbReference type="Rhea" id="RHEA:42532"/>
        <dbReference type="Rhea" id="RHEA-COMP:10101"/>
        <dbReference type="Rhea" id="RHEA-COMP:10102"/>
        <dbReference type="ChEBI" id="CHEBI:65314"/>
        <dbReference type="ChEBI" id="CHEBI:65315"/>
        <dbReference type="EC" id="5.4.99.25"/>
    </reaction>
</comment>
<dbReference type="InterPro" id="IPR002501">
    <property type="entry name" value="PsdUridine_synth_N"/>
</dbReference>
<dbReference type="RefSeq" id="WP_236112537.1">
    <property type="nucleotide sequence ID" value="NZ_JAKGTI010000001.1"/>
</dbReference>
<dbReference type="EMBL" id="JAKGTI010000001">
    <property type="protein sequence ID" value="MCF4097011.1"/>
    <property type="molecule type" value="Genomic_DNA"/>
</dbReference>
<dbReference type="PANTHER" id="PTHR13767:SF2">
    <property type="entry name" value="PSEUDOURIDYLATE SYNTHASE TRUB1"/>
    <property type="match status" value="1"/>
</dbReference>
<evidence type="ECO:0000313" key="9">
    <source>
        <dbReference type="Proteomes" id="UP001201217"/>
    </source>
</evidence>
<dbReference type="NCBIfam" id="TIGR00431">
    <property type="entry name" value="TruB"/>
    <property type="match status" value="1"/>
</dbReference>